<dbReference type="EMBL" id="JAPWGY010000001">
    <property type="protein sequence ID" value="MCZ4279370.1"/>
    <property type="molecule type" value="Genomic_DNA"/>
</dbReference>
<evidence type="ECO:0000313" key="1">
    <source>
        <dbReference type="EMBL" id="MCZ4279370.1"/>
    </source>
</evidence>
<dbReference type="RefSeq" id="WP_269421578.1">
    <property type="nucleotide sequence ID" value="NZ_JAPWGY010000001.1"/>
</dbReference>
<evidence type="ECO:0000313" key="2">
    <source>
        <dbReference type="Proteomes" id="UP001069802"/>
    </source>
</evidence>
<protein>
    <recommendedName>
        <fullName evidence="3">DUF2147 domain-containing protein</fullName>
    </recommendedName>
</protein>
<sequence>MKKLPIEHWRIRGLVMAIALLSGIPQVEAANEWGIEHEQATELTGRVVDLACELSGNCPDSCGAGKRQLGLLLPDGKLYPVVKGGTNFAGGTEDLIAHCGKSVQVDGLLIQDPLMTLYFVQRVRSEKTGEWEKASKWGQKWLAANPGKDLGKWFRSDERIHKIVEEGGKLGIPGLIYEEE</sequence>
<accession>A0ABT4LE48</accession>
<proteinExistence type="predicted"/>
<comment type="caution">
    <text evidence="1">The sequence shown here is derived from an EMBL/GenBank/DDBJ whole genome shotgun (WGS) entry which is preliminary data.</text>
</comment>
<reference evidence="1" key="1">
    <citation type="submission" date="2022-12" db="EMBL/GenBank/DDBJ databases">
        <title>Bacterial isolates from different developmental stages of Nematostella vectensis.</title>
        <authorList>
            <person name="Fraune S."/>
        </authorList>
    </citation>
    <scope>NUCLEOTIDE SEQUENCE</scope>
    <source>
        <strain evidence="1">G21630-S1</strain>
    </source>
</reference>
<evidence type="ECO:0008006" key="3">
    <source>
        <dbReference type="Google" id="ProtNLM"/>
    </source>
</evidence>
<gene>
    <name evidence="1" type="ORF">O4H49_01190</name>
</gene>
<organism evidence="1 2">
    <name type="scientific">Kiloniella laminariae</name>
    <dbReference type="NCBI Taxonomy" id="454162"/>
    <lineage>
        <taxon>Bacteria</taxon>
        <taxon>Pseudomonadati</taxon>
        <taxon>Pseudomonadota</taxon>
        <taxon>Alphaproteobacteria</taxon>
        <taxon>Rhodospirillales</taxon>
        <taxon>Kiloniellaceae</taxon>
        <taxon>Kiloniella</taxon>
    </lineage>
</organism>
<dbReference type="Proteomes" id="UP001069802">
    <property type="component" value="Unassembled WGS sequence"/>
</dbReference>
<keyword evidence="2" id="KW-1185">Reference proteome</keyword>
<name>A0ABT4LE48_9PROT</name>